<proteinExistence type="predicted"/>
<name>A0ABD2NAY7_9CUCU</name>
<dbReference type="EMBL" id="JABFTP020000083">
    <property type="protein sequence ID" value="KAL3275570.1"/>
    <property type="molecule type" value="Genomic_DNA"/>
</dbReference>
<accession>A0ABD2NAY7</accession>
<protein>
    <recommendedName>
        <fullName evidence="4">Structure-specific endonuclease subunit SLX4</fullName>
    </recommendedName>
</protein>
<feature type="region of interest" description="Disordered" evidence="1">
    <location>
        <begin position="27"/>
        <end position="55"/>
    </location>
</feature>
<sequence>MMSQESTMKEQKDKMLDTSADDFATPIIPKKFKRTSRKPSISKVTKSKSKKSNIKQQTLHQVVKENFQYSDVDPEHLQMALALSKSISETQNVNENEEFCNVVSKHEKVRTLLQFGFKTQRNVEPWKCKRAPAKNKNSKFRFITPILLMRTEEERESLIQSKISLILSENIQENQTDNEDFTSLDVMSEELNKIKCSECCIFQLNHKTYEDSKELFRVPDLNILNDRTKCGTLLKDWKNIPLRDHTPERVKVHEKENTVSSDVDPKDKLNIDPNHFHESMTEEQELAKCAGSDDQKRNICIAVSPDLFEDEASFHENNKSKGQYDTPIKVKKQLDLLFSQVESDQIGNVFEEDEIIAKIDNNHSEAPNSSKSGIFHYAEYETGYKNINNISSSDEEKEIGHIENKNYLNSQNKSKLVMTQIEKNYKLPVISCGEEQDSNCLVIEKT</sequence>
<comment type="caution">
    <text evidence="2">The sequence shown here is derived from an EMBL/GenBank/DDBJ whole genome shotgun (WGS) entry which is preliminary data.</text>
</comment>
<reference evidence="2 3" key="1">
    <citation type="journal article" date="2021" name="BMC Biol.">
        <title>Horizontally acquired antibacterial genes associated with adaptive radiation of ladybird beetles.</title>
        <authorList>
            <person name="Li H.S."/>
            <person name="Tang X.F."/>
            <person name="Huang Y.H."/>
            <person name="Xu Z.Y."/>
            <person name="Chen M.L."/>
            <person name="Du X.Y."/>
            <person name="Qiu B.Y."/>
            <person name="Chen P.T."/>
            <person name="Zhang W."/>
            <person name="Slipinski A."/>
            <person name="Escalona H.E."/>
            <person name="Waterhouse R.M."/>
            <person name="Zwick A."/>
            <person name="Pang H."/>
        </authorList>
    </citation>
    <scope>NUCLEOTIDE SEQUENCE [LARGE SCALE GENOMIC DNA]</scope>
    <source>
        <strain evidence="2">SYSU2018</strain>
    </source>
</reference>
<evidence type="ECO:0008006" key="4">
    <source>
        <dbReference type="Google" id="ProtNLM"/>
    </source>
</evidence>
<evidence type="ECO:0000313" key="2">
    <source>
        <dbReference type="EMBL" id="KAL3275570.1"/>
    </source>
</evidence>
<feature type="region of interest" description="Disordered" evidence="1">
    <location>
        <begin position="1"/>
        <end position="20"/>
    </location>
</feature>
<feature type="compositionally biased region" description="Basic and acidic residues" evidence="1">
    <location>
        <begin position="7"/>
        <end position="16"/>
    </location>
</feature>
<evidence type="ECO:0000256" key="1">
    <source>
        <dbReference type="SAM" id="MobiDB-lite"/>
    </source>
</evidence>
<keyword evidence="3" id="KW-1185">Reference proteome</keyword>
<dbReference type="Proteomes" id="UP001516400">
    <property type="component" value="Unassembled WGS sequence"/>
</dbReference>
<gene>
    <name evidence="2" type="ORF">HHI36_020326</name>
</gene>
<dbReference type="AlphaFoldDB" id="A0ABD2NAY7"/>
<organism evidence="2 3">
    <name type="scientific">Cryptolaemus montrouzieri</name>
    <dbReference type="NCBI Taxonomy" id="559131"/>
    <lineage>
        <taxon>Eukaryota</taxon>
        <taxon>Metazoa</taxon>
        <taxon>Ecdysozoa</taxon>
        <taxon>Arthropoda</taxon>
        <taxon>Hexapoda</taxon>
        <taxon>Insecta</taxon>
        <taxon>Pterygota</taxon>
        <taxon>Neoptera</taxon>
        <taxon>Endopterygota</taxon>
        <taxon>Coleoptera</taxon>
        <taxon>Polyphaga</taxon>
        <taxon>Cucujiformia</taxon>
        <taxon>Coccinelloidea</taxon>
        <taxon>Coccinellidae</taxon>
        <taxon>Scymninae</taxon>
        <taxon>Scymnini</taxon>
        <taxon>Cryptolaemus</taxon>
    </lineage>
</organism>
<evidence type="ECO:0000313" key="3">
    <source>
        <dbReference type="Proteomes" id="UP001516400"/>
    </source>
</evidence>